<evidence type="ECO:0000256" key="2">
    <source>
        <dbReference type="RuleBase" id="RU369057"/>
    </source>
</evidence>
<dbReference type="PANTHER" id="PTHR16771">
    <property type="entry name" value="26 PROTEASOME COMPLEX SUBUNIT DSS1"/>
    <property type="match status" value="1"/>
</dbReference>
<feature type="compositionally biased region" description="Basic and acidic residues" evidence="3">
    <location>
        <begin position="1"/>
        <end position="13"/>
    </location>
</feature>
<dbReference type="GO" id="GO:0006406">
    <property type="term" value="P:mRNA export from nucleus"/>
    <property type="evidence" value="ECO:0007669"/>
    <property type="project" value="UniProtKB-UniRule"/>
</dbReference>
<organism evidence="4 5">
    <name type="scientific">Trichuris muris</name>
    <name type="common">Mouse whipworm</name>
    <dbReference type="NCBI Taxonomy" id="70415"/>
    <lineage>
        <taxon>Eukaryota</taxon>
        <taxon>Metazoa</taxon>
        <taxon>Ecdysozoa</taxon>
        <taxon>Nematoda</taxon>
        <taxon>Enoplea</taxon>
        <taxon>Dorylaimia</taxon>
        <taxon>Trichinellida</taxon>
        <taxon>Trichuridae</taxon>
        <taxon>Trichuris</taxon>
    </lineage>
</organism>
<evidence type="ECO:0000256" key="3">
    <source>
        <dbReference type="SAM" id="MobiDB-lite"/>
    </source>
</evidence>
<dbReference type="InterPro" id="IPR007834">
    <property type="entry name" value="DSS1_SEM1"/>
</dbReference>
<dbReference type="WBParaSite" id="TMUE_2000007914.1">
    <property type="protein sequence ID" value="TMUE_2000007914.1"/>
    <property type="gene ID" value="WBGene00293491"/>
</dbReference>
<dbReference type="GO" id="GO:0000724">
    <property type="term" value="P:double-strand break repair via homologous recombination"/>
    <property type="evidence" value="ECO:0007669"/>
    <property type="project" value="TreeGrafter"/>
</dbReference>
<dbReference type="GO" id="GO:0043248">
    <property type="term" value="P:proteasome assembly"/>
    <property type="evidence" value="ECO:0007669"/>
    <property type="project" value="UniProtKB-UniRule"/>
</dbReference>
<keyword evidence="2" id="KW-0647">Proteasome</keyword>
<dbReference type="Proteomes" id="UP000046395">
    <property type="component" value="Unassembled WGS sequence"/>
</dbReference>
<name>A0A5S6QL62_TRIMR</name>
<dbReference type="PANTHER" id="PTHR16771:SF0">
    <property type="entry name" value="26S PROTEASOME COMPLEX SUBUNIT SEM1"/>
    <property type="match status" value="1"/>
</dbReference>
<comment type="function">
    <text evidence="2">Component of the 26S proteasome, a multiprotein complex involved in the ATP-dependent degradation of ubiquitinated proteins.</text>
</comment>
<dbReference type="AlphaFoldDB" id="A0A5S6QL62"/>
<evidence type="ECO:0000313" key="5">
    <source>
        <dbReference type="WBParaSite" id="TMUE_2000007914.1"/>
    </source>
</evidence>
<proteinExistence type="inferred from homology"/>
<sequence>MGAGEEKVDEKLKANATEGAENARNPDADLLEDDDKFEDFPDDELGESGNEDEVGLNVWEENWEDDVMEEDFSKRLAAEFEKLKAKPKNDAMEQ</sequence>
<feature type="region of interest" description="Disordered" evidence="3">
    <location>
        <begin position="1"/>
        <end position="55"/>
    </location>
</feature>
<keyword evidence="4" id="KW-1185">Reference proteome</keyword>
<evidence type="ECO:0000256" key="1">
    <source>
        <dbReference type="ARBA" id="ARBA00034491"/>
    </source>
</evidence>
<comment type="similarity">
    <text evidence="1 2">Belongs to the DSS1/SEM1 family.</text>
</comment>
<dbReference type="GO" id="GO:0008541">
    <property type="term" value="C:proteasome regulatory particle, lid subcomplex"/>
    <property type="evidence" value="ECO:0007669"/>
    <property type="project" value="UniProtKB-UniRule"/>
</dbReference>
<dbReference type="SMART" id="SM01385">
    <property type="entry name" value="DSS1_SEM1"/>
    <property type="match status" value="1"/>
</dbReference>
<protein>
    <recommendedName>
        <fullName evidence="2">26S proteasome complex subunit dss-1</fullName>
    </recommendedName>
</protein>
<dbReference type="STRING" id="70415.A0A5S6QL62"/>
<evidence type="ECO:0000313" key="4">
    <source>
        <dbReference type="Proteomes" id="UP000046395"/>
    </source>
</evidence>
<keyword evidence="2" id="KW-0539">Nucleus</keyword>
<reference evidence="5" key="1">
    <citation type="submission" date="2019-12" db="UniProtKB">
        <authorList>
            <consortium name="WormBaseParasite"/>
        </authorList>
    </citation>
    <scope>IDENTIFICATION</scope>
</reference>
<comment type="subcellular location">
    <subcellularLocation>
        <location evidence="2">Nucleus</location>
    </subcellularLocation>
</comment>
<feature type="compositionally biased region" description="Acidic residues" evidence="3">
    <location>
        <begin position="29"/>
        <end position="54"/>
    </location>
</feature>
<dbReference type="Pfam" id="PF05160">
    <property type="entry name" value="DSS1_SEM1"/>
    <property type="match status" value="1"/>
</dbReference>
<dbReference type="GO" id="GO:0005634">
    <property type="term" value="C:nucleus"/>
    <property type="evidence" value="ECO:0007669"/>
    <property type="project" value="UniProtKB-SubCell"/>
</dbReference>
<accession>A0A5S6QL62</accession>